<feature type="compositionally biased region" description="Polar residues" evidence="1">
    <location>
        <begin position="159"/>
        <end position="170"/>
    </location>
</feature>
<evidence type="ECO:0000256" key="1">
    <source>
        <dbReference type="SAM" id="MobiDB-lite"/>
    </source>
</evidence>
<accession>A0A948WZ31</accession>
<dbReference type="Proteomes" id="UP000733611">
    <property type="component" value="Unassembled WGS sequence"/>
</dbReference>
<gene>
    <name evidence="2" type="ORF">H9847_02060</name>
</gene>
<sequence length="226" mass="24295">MAAVKKRTQKRLEQALLLPISYAGSANELWQEQKQHAREAGSEVSVFAPQSSTDAASDTAADKVAVTTPASSLATIAKNSETIVLGDRPESFLSDATFIALNPDKPIVQIGEHSFVAPTFKALDESSVVRGQIKDYRDTYTPIVTMHAADPTRTDVGPQKQTASGTTSVSPVHHHKMSAHGEGARPLDGVDYFDICKQVGYDEEDDDDAPIVLTKPRNSLCVSVGM</sequence>
<name>A0A948WZ31_9GAMM</name>
<feature type="region of interest" description="Disordered" evidence="1">
    <location>
        <begin position="150"/>
        <end position="183"/>
    </location>
</feature>
<protein>
    <submittedName>
        <fullName evidence="2">Uncharacterized protein</fullName>
    </submittedName>
</protein>
<evidence type="ECO:0000313" key="2">
    <source>
        <dbReference type="EMBL" id="MBU3843644.1"/>
    </source>
</evidence>
<dbReference type="EMBL" id="JAHLFE010000038">
    <property type="protein sequence ID" value="MBU3843644.1"/>
    <property type="molecule type" value="Genomic_DNA"/>
</dbReference>
<feature type="compositionally biased region" description="Low complexity" evidence="1">
    <location>
        <begin position="48"/>
        <end position="60"/>
    </location>
</feature>
<proteinExistence type="predicted"/>
<organism evidence="2 3">
    <name type="scientific">Candidatus Anaerobiospirillum pullicola</name>
    <dbReference type="NCBI Taxonomy" id="2838451"/>
    <lineage>
        <taxon>Bacteria</taxon>
        <taxon>Pseudomonadati</taxon>
        <taxon>Pseudomonadota</taxon>
        <taxon>Gammaproteobacteria</taxon>
        <taxon>Aeromonadales</taxon>
        <taxon>Succinivibrionaceae</taxon>
        <taxon>Anaerobiospirillum</taxon>
    </lineage>
</organism>
<comment type="caution">
    <text evidence="2">The sequence shown here is derived from an EMBL/GenBank/DDBJ whole genome shotgun (WGS) entry which is preliminary data.</text>
</comment>
<evidence type="ECO:0000313" key="3">
    <source>
        <dbReference type="Proteomes" id="UP000733611"/>
    </source>
</evidence>
<feature type="region of interest" description="Disordered" evidence="1">
    <location>
        <begin position="40"/>
        <end position="60"/>
    </location>
</feature>
<reference evidence="2" key="2">
    <citation type="submission" date="2021-04" db="EMBL/GenBank/DDBJ databases">
        <authorList>
            <person name="Gilroy R."/>
        </authorList>
    </citation>
    <scope>NUCLEOTIDE SEQUENCE</scope>
    <source>
        <strain evidence="2">378</strain>
    </source>
</reference>
<reference evidence="2" key="1">
    <citation type="journal article" date="2021" name="PeerJ">
        <title>Extensive microbial diversity within the chicken gut microbiome revealed by metagenomics and culture.</title>
        <authorList>
            <person name="Gilroy R."/>
            <person name="Ravi A."/>
            <person name="Getino M."/>
            <person name="Pursley I."/>
            <person name="Horton D.L."/>
            <person name="Alikhan N.F."/>
            <person name="Baker D."/>
            <person name="Gharbi K."/>
            <person name="Hall N."/>
            <person name="Watson M."/>
            <person name="Adriaenssens E.M."/>
            <person name="Foster-Nyarko E."/>
            <person name="Jarju S."/>
            <person name="Secka A."/>
            <person name="Antonio M."/>
            <person name="Oren A."/>
            <person name="Chaudhuri R.R."/>
            <person name="La Ragione R."/>
            <person name="Hildebrand F."/>
            <person name="Pallen M.J."/>
        </authorList>
    </citation>
    <scope>NUCLEOTIDE SEQUENCE</scope>
    <source>
        <strain evidence="2">378</strain>
    </source>
</reference>
<dbReference type="AlphaFoldDB" id="A0A948WZ31"/>